<dbReference type="InterPro" id="IPR008868">
    <property type="entry name" value="TniB"/>
</dbReference>
<keyword evidence="2" id="KW-1185">Reference proteome</keyword>
<comment type="caution">
    <text evidence="1">The sequence shown here is derived from an EMBL/GenBank/DDBJ whole genome shotgun (WGS) entry which is preliminary data.</text>
</comment>
<sequence length="310" mass="33909">MSALRDAINLAGAQGTCIPLLGPTRVGKTDLIEAICNELVTESAGPGYMLPTPDLIQGFIRPKPNDAEIYAAITRAMGARVAPNTKLAVLQDRVQELIYQRGIKFIVLDECSHCAEPGANLTRRAAADHIKTVIDQSGAVVILAGLPKFERLIDQNEQLSARSMASIYMLPYRWSDQEDRQEFVAVTHSIFDHLEDVGIELEFDPLDMTRRLYAATGGRVGLVVELIEAALKGRLTLEVLSRQDLQKGASTRLQTSSDMPAIFAPEVPQDTVLARSYAMVMRDAGLRLPNPNSANELHAFQQAEDEVTAA</sequence>
<dbReference type="EMBL" id="BMFJ01000002">
    <property type="protein sequence ID" value="GGE47890.1"/>
    <property type="molecule type" value="Genomic_DNA"/>
</dbReference>
<evidence type="ECO:0000313" key="2">
    <source>
        <dbReference type="Proteomes" id="UP000612855"/>
    </source>
</evidence>
<protein>
    <recommendedName>
        <fullName evidence="3">AAA+ ATPase domain-containing protein</fullName>
    </recommendedName>
</protein>
<dbReference type="Gene3D" id="3.40.50.300">
    <property type="entry name" value="P-loop containing nucleotide triphosphate hydrolases"/>
    <property type="match status" value="1"/>
</dbReference>
<dbReference type="Proteomes" id="UP000612855">
    <property type="component" value="Unassembled WGS sequence"/>
</dbReference>
<organism evidence="1 2">
    <name type="scientific">Primorskyibacter flagellatus</name>
    <dbReference type="NCBI Taxonomy" id="1387277"/>
    <lineage>
        <taxon>Bacteria</taxon>
        <taxon>Pseudomonadati</taxon>
        <taxon>Pseudomonadota</taxon>
        <taxon>Alphaproteobacteria</taxon>
        <taxon>Rhodobacterales</taxon>
        <taxon>Roseobacteraceae</taxon>
        <taxon>Primorskyibacter</taxon>
    </lineage>
</organism>
<accession>A0A917AFW3</accession>
<gene>
    <name evidence="1" type="ORF">GCM10011360_38830</name>
</gene>
<proteinExistence type="predicted"/>
<evidence type="ECO:0008006" key="3">
    <source>
        <dbReference type="Google" id="ProtNLM"/>
    </source>
</evidence>
<name>A0A917AFW3_9RHOB</name>
<dbReference type="Pfam" id="PF05621">
    <property type="entry name" value="TniB"/>
    <property type="match status" value="1"/>
</dbReference>
<dbReference type="SUPFAM" id="SSF52540">
    <property type="entry name" value="P-loop containing nucleoside triphosphate hydrolases"/>
    <property type="match status" value="1"/>
</dbReference>
<dbReference type="AlphaFoldDB" id="A0A917AFW3"/>
<dbReference type="InterPro" id="IPR027417">
    <property type="entry name" value="P-loop_NTPase"/>
</dbReference>
<reference evidence="2" key="1">
    <citation type="journal article" date="2019" name="Int. J. Syst. Evol. Microbiol.">
        <title>The Global Catalogue of Microorganisms (GCM) 10K type strain sequencing project: providing services to taxonomists for standard genome sequencing and annotation.</title>
        <authorList>
            <consortium name="The Broad Institute Genomics Platform"/>
            <consortium name="The Broad Institute Genome Sequencing Center for Infectious Disease"/>
            <person name="Wu L."/>
            <person name="Ma J."/>
        </authorList>
    </citation>
    <scope>NUCLEOTIDE SEQUENCE [LARGE SCALE GENOMIC DNA]</scope>
    <source>
        <strain evidence="2">CGMCC 1.12664</strain>
    </source>
</reference>
<evidence type="ECO:0000313" key="1">
    <source>
        <dbReference type="EMBL" id="GGE47890.1"/>
    </source>
</evidence>